<keyword evidence="10" id="KW-1185">Reference proteome</keyword>
<accession>A0A7T3REZ3</accession>
<evidence type="ECO:0000256" key="4">
    <source>
        <dbReference type="ARBA" id="ARBA00023027"/>
    </source>
</evidence>
<evidence type="ECO:0000256" key="5">
    <source>
        <dbReference type="ARBA" id="ARBA00023239"/>
    </source>
</evidence>
<dbReference type="CDD" id="cd08195">
    <property type="entry name" value="DHQS"/>
    <property type="match status" value="1"/>
</dbReference>
<dbReference type="GO" id="GO:0003856">
    <property type="term" value="F:3-dehydroquinate synthase activity"/>
    <property type="evidence" value="ECO:0007669"/>
    <property type="project" value="TreeGrafter"/>
</dbReference>
<dbReference type="Proteomes" id="UP000595224">
    <property type="component" value="Chromosome"/>
</dbReference>
<feature type="domain" description="3-dehydroquinate synthase C-terminal" evidence="8">
    <location>
        <begin position="205"/>
        <end position="357"/>
    </location>
</feature>
<evidence type="ECO:0000256" key="1">
    <source>
        <dbReference type="ARBA" id="ARBA00001911"/>
    </source>
</evidence>
<proteinExistence type="predicted"/>
<protein>
    <submittedName>
        <fullName evidence="9">3-dehydroquinate synthase</fullName>
    </submittedName>
</protein>
<organism evidence="9 10">
    <name type="scientific">Treponema peruense</name>
    <dbReference type="NCBI Taxonomy" id="2787628"/>
    <lineage>
        <taxon>Bacteria</taxon>
        <taxon>Pseudomonadati</taxon>
        <taxon>Spirochaetota</taxon>
        <taxon>Spirochaetia</taxon>
        <taxon>Spirochaetales</taxon>
        <taxon>Treponemataceae</taxon>
        <taxon>Treponema</taxon>
    </lineage>
</organism>
<dbReference type="InterPro" id="IPR030963">
    <property type="entry name" value="DHQ_synth_fam"/>
</dbReference>
<dbReference type="RefSeq" id="WP_198443423.1">
    <property type="nucleotide sequence ID" value="NZ_CBCSHE010000004.1"/>
</dbReference>
<dbReference type="PANTHER" id="PTHR43622:SF1">
    <property type="entry name" value="3-DEHYDROQUINATE SYNTHASE"/>
    <property type="match status" value="1"/>
</dbReference>
<evidence type="ECO:0000313" key="9">
    <source>
        <dbReference type="EMBL" id="QQA01913.1"/>
    </source>
</evidence>
<evidence type="ECO:0000259" key="7">
    <source>
        <dbReference type="Pfam" id="PF01761"/>
    </source>
</evidence>
<dbReference type="AlphaFoldDB" id="A0A7T3REZ3"/>
<keyword evidence="3" id="KW-0479">Metal-binding</keyword>
<dbReference type="PANTHER" id="PTHR43622">
    <property type="entry name" value="3-DEHYDROQUINATE SYNTHASE"/>
    <property type="match status" value="1"/>
</dbReference>
<comment type="cofactor">
    <cofactor evidence="1">
        <name>NAD(+)</name>
        <dbReference type="ChEBI" id="CHEBI:57540"/>
    </cofactor>
</comment>
<dbReference type="EMBL" id="CP064936">
    <property type="protein sequence ID" value="QQA01913.1"/>
    <property type="molecule type" value="Genomic_DNA"/>
</dbReference>
<dbReference type="GO" id="GO:0046872">
    <property type="term" value="F:metal ion binding"/>
    <property type="evidence" value="ECO:0007669"/>
    <property type="project" value="UniProtKB-KW"/>
</dbReference>
<dbReference type="Gene3D" id="1.20.1090.10">
    <property type="entry name" value="Dehydroquinate synthase-like - alpha domain"/>
    <property type="match status" value="1"/>
</dbReference>
<dbReference type="InterPro" id="IPR056179">
    <property type="entry name" value="DHQS_C"/>
</dbReference>
<dbReference type="Pfam" id="PF01761">
    <property type="entry name" value="DHQ_synthase"/>
    <property type="match status" value="1"/>
</dbReference>
<dbReference type="InterPro" id="IPR030960">
    <property type="entry name" value="DHQS/DOIS_N"/>
</dbReference>
<keyword evidence="6" id="KW-0170">Cobalt</keyword>
<evidence type="ECO:0000313" key="10">
    <source>
        <dbReference type="Proteomes" id="UP000595224"/>
    </source>
</evidence>
<dbReference type="SUPFAM" id="SSF56796">
    <property type="entry name" value="Dehydroquinate synthase-like"/>
    <property type="match status" value="1"/>
</dbReference>
<comment type="cofactor">
    <cofactor evidence="2">
        <name>Co(2+)</name>
        <dbReference type="ChEBI" id="CHEBI:48828"/>
    </cofactor>
</comment>
<dbReference type="GO" id="GO:0009073">
    <property type="term" value="P:aromatic amino acid family biosynthetic process"/>
    <property type="evidence" value="ECO:0007669"/>
    <property type="project" value="InterPro"/>
</dbReference>
<reference evidence="9 10" key="1">
    <citation type="submission" date="2020-11" db="EMBL/GenBank/DDBJ databases">
        <title>Treponema Peruensis nv. sp., first commensal Treponema isolated from human feces.</title>
        <authorList>
            <person name="Belkhou C."/>
            <person name="Raes J."/>
        </authorList>
    </citation>
    <scope>NUCLEOTIDE SEQUENCE [LARGE SCALE GENOMIC DNA]</scope>
    <source>
        <strain evidence="9 10">RCC2812</strain>
    </source>
</reference>
<dbReference type="Pfam" id="PF24621">
    <property type="entry name" value="DHQS_C"/>
    <property type="match status" value="1"/>
</dbReference>
<dbReference type="Gene3D" id="3.40.50.1970">
    <property type="match status" value="1"/>
</dbReference>
<evidence type="ECO:0000256" key="6">
    <source>
        <dbReference type="ARBA" id="ARBA00023285"/>
    </source>
</evidence>
<keyword evidence="4" id="KW-0520">NAD</keyword>
<gene>
    <name evidence="9" type="ORF">IWA51_04770</name>
</gene>
<keyword evidence="5" id="KW-0456">Lyase</keyword>
<dbReference type="InterPro" id="IPR050071">
    <property type="entry name" value="Dehydroquinate_synthase"/>
</dbReference>
<sequence length="391" mass="42854">MTQNAQNVYTLRYPENSGFDETKIIFHKNSPDLNKFFFEENKTDARRLFVTDTTIAALPCMRTFTSSFKADAESHAGKTAETFTRGKDALIILGAGEKFKTIESVLSIVRTALEGNFNRNCIFTGIGGGVVCDMTGFAASMFKRGVLAEFVPTTLLADVDASVGGKTGCDFESYKNMIGAFYPAKNIHIWSSFIQTLPQNEFISGLAEAIKTAFLFSAELTELFLSQKDSVMKREQDVLDGIVEQCARAKAKIVSEDFREHGDRAFLNYGHTFGHALESVAGLGKVTHGEAVAWGMSRAVCVSLARGVCSKEFADKTLKTLALYGYETGAVHSALKNIPSEKTATLILNAMKKDKKNNSAKIRLTLQSGPQQTFVSEADDEEILSVLTEQE</sequence>
<evidence type="ECO:0000256" key="3">
    <source>
        <dbReference type="ARBA" id="ARBA00022723"/>
    </source>
</evidence>
<evidence type="ECO:0000259" key="8">
    <source>
        <dbReference type="Pfam" id="PF24621"/>
    </source>
</evidence>
<dbReference type="PIRSF" id="PIRSF001455">
    <property type="entry name" value="DHQ_synth"/>
    <property type="match status" value="1"/>
</dbReference>
<name>A0A7T3REZ3_9SPIR</name>
<evidence type="ECO:0000256" key="2">
    <source>
        <dbReference type="ARBA" id="ARBA00001941"/>
    </source>
</evidence>
<feature type="domain" description="3-dehydroquinate synthase N-terminal" evidence="7">
    <location>
        <begin position="91"/>
        <end position="203"/>
    </location>
</feature>
<dbReference type="KEGG" id="tper:IWA51_04770"/>